<dbReference type="Proteomes" id="UP000485484">
    <property type="component" value="Unassembled WGS sequence"/>
</dbReference>
<accession>A0A1V5M8R2</accession>
<feature type="compositionally biased region" description="Gly residues" evidence="1">
    <location>
        <begin position="1"/>
        <end position="14"/>
    </location>
</feature>
<comment type="caution">
    <text evidence="2">The sequence shown here is derived from an EMBL/GenBank/DDBJ whole genome shotgun (WGS) entry which is preliminary data.</text>
</comment>
<proteinExistence type="predicted"/>
<organism evidence="2 3">
    <name type="scientific">candidate division TA06 bacterium ADurb.Bin417</name>
    <dbReference type="NCBI Taxonomy" id="1852828"/>
    <lineage>
        <taxon>Bacteria</taxon>
        <taxon>Bacteria division TA06</taxon>
    </lineage>
</organism>
<feature type="region of interest" description="Disordered" evidence="1">
    <location>
        <begin position="181"/>
        <end position="200"/>
    </location>
</feature>
<sequence>MAAGGQNAGQGFAKGGLASMGDGERPGRVGTHKLHPNLEPGFGRRYQLVGVVEALAQVVGQRRGGEQEVQVTAASHRDGLEEGECPGAQPFSEEHRQLRPRPAARCLEQDRGGQVSPLSFAGNDKIILSHRQRSFEFPLPMQFGGDLLKGGPEGFHDISHRFAYLRFRMPGLRWPGVRGSTCPGFRQPVRSPGAPRPRQS</sequence>
<dbReference type="EMBL" id="MWAK01000348">
    <property type="protein sequence ID" value="OPZ89609.1"/>
    <property type="molecule type" value="Genomic_DNA"/>
</dbReference>
<feature type="region of interest" description="Disordered" evidence="1">
    <location>
        <begin position="1"/>
        <end position="36"/>
    </location>
</feature>
<gene>
    <name evidence="2" type="ORF">BWY73_01471</name>
</gene>
<dbReference type="AlphaFoldDB" id="A0A1V5M8R2"/>
<evidence type="ECO:0000313" key="3">
    <source>
        <dbReference type="Proteomes" id="UP000485484"/>
    </source>
</evidence>
<evidence type="ECO:0000256" key="1">
    <source>
        <dbReference type="SAM" id="MobiDB-lite"/>
    </source>
</evidence>
<reference evidence="2 3" key="1">
    <citation type="submission" date="2017-02" db="EMBL/GenBank/DDBJ databases">
        <title>Delving into the versatile metabolic prowess of the omnipresent phylum Bacteroidetes.</title>
        <authorList>
            <person name="Nobu M.K."/>
            <person name="Mei R."/>
            <person name="Narihiro T."/>
            <person name="Kuroda K."/>
            <person name="Liu W.-T."/>
        </authorList>
    </citation>
    <scope>NUCLEOTIDE SEQUENCE [LARGE SCALE GENOMIC DNA]</scope>
    <source>
        <strain evidence="2">ADurb.Bin417</strain>
    </source>
</reference>
<evidence type="ECO:0000313" key="2">
    <source>
        <dbReference type="EMBL" id="OPZ89609.1"/>
    </source>
</evidence>
<name>A0A1V5M8R2_UNCT6</name>
<protein>
    <submittedName>
        <fullName evidence="2">Uncharacterized protein</fullName>
    </submittedName>
</protein>